<protein>
    <submittedName>
        <fullName evidence="3">Putative auto-transporter adhesin, head GIN domain</fullName>
    </submittedName>
</protein>
<evidence type="ECO:0000313" key="3">
    <source>
        <dbReference type="EMBL" id="SDB94528.1"/>
    </source>
</evidence>
<keyword evidence="4" id="KW-1185">Reference proteome</keyword>
<sequence>MKRFILSAVFAISCAIYPASSVIAQVNYTRNLSDFDRVEVYGEVYCEISFANKQSARVEGIGITSDDLEIKVEGQTLRIKLKPRIYNHVEVKVFLTYQKIREIKTAGAAVLVCADTIAGDKLAVDALTSSTIRLQVNLSNLELKAGQGATIFAKGSAATLEAASGSKSIISAYGLEVEKAFASSTFGGMLKLHPTEYLEAKASVGGTIYYLKSPKQIKVSENLGGKVEEVSFDDETNAPDSLQ</sequence>
<dbReference type="EMBL" id="FMYP01000011">
    <property type="protein sequence ID" value="SDB94528.1"/>
    <property type="molecule type" value="Genomic_DNA"/>
</dbReference>
<gene>
    <name evidence="3" type="ORF">SAMN05216323_101172</name>
</gene>
<evidence type="ECO:0000313" key="4">
    <source>
        <dbReference type="Proteomes" id="UP000199452"/>
    </source>
</evidence>
<evidence type="ECO:0000259" key="2">
    <source>
        <dbReference type="Pfam" id="PF10988"/>
    </source>
</evidence>
<feature type="domain" description="Putative auto-transporter adhesin head GIN" evidence="2">
    <location>
        <begin position="34"/>
        <end position="214"/>
    </location>
</feature>
<dbReference type="Pfam" id="PF10988">
    <property type="entry name" value="DUF2807"/>
    <property type="match status" value="1"/>
</dbReference>
<name>A0A1G6HK98_9BACT</name>
<dbReference type="Gene3D" id="2.160.20.120">
    <property type="match status" value="1"/>
</dbReference>
<dbReference type="STRING" id="1640674.SAMN05216323_101172"/>
<dbReference type="RefSeq" id="WP_170829998.1">
    <property type="nucleotide sequence ID" value="NZ_FMYP01000011.1"/>
</dbReference>
<evidence type="ECO:0000256" key="1">
    <source>
        <dbReference type="SAM" id="SignalP"/>
    </source>
</evidence>
<keyword evidence="1" id="KW-0732">Signal</keyword>
<dbReference type="AlphaFoldDB" id="A0A1G6HK98"/>
<feature type="chain" id="PRO_5011562707" evidence="1">
    <location>
        <begin position="25"/>
        <end position="243"/>
    </location>
</feature>
<reference evidence="3 4" key="1">
    <citation type="submission" date="2016-09" db="EMBL/GenBank/DDBJ databases">
        <authorList>
            <person name="Capua I."/>
            <person name="De Benedictis P."/>
            <person name="Joannis T."/>
            <person name="Lombin L.H."/>
            <person name="Cattoli G."/>
        </authorList>
    </citation>
    <scope>NUCLEOTIDE SEQUENCE [LARGE SCALE GENOMIC DNA]</scope>
    <source>
        <strain evidence="3 4">A7P-90m</strain>
    </source>
</reference>
<feature type="signal peptide" evidence="1">
    <location>
        <begin position="1"/>
        <end position="24"/>
    </location>
</feature>
<proteinExistence type="predicted"/>
<dbReference type="Proteomes" id="UP000199452">
    <property type="component" value="Unassembled WGS sequence"/>
</dbReference>
<organism evidence="3 4">
    <name type="scientific">Williamwhitmania taraxaci</name>
    <dbReference type="NCBI Taxonomy" id="1640674"/>
    <lineage>
        <taxon>Bacteria</taxon>
        <taxon>Pseudomonadati</taxon>
        <taxon>Bacteroidota</taxon>
        <taxon>Bacteroidia</taxon>
        <taxon>Bacteroidales</taxon>
        <taxon>Williamwhitmaniaceae</taxon>
        <taxon>Williamwhitmania</taxon>
    </lineage>
</organism>
<accession>A0A1G6HK98</accession>
<dbReference type="InterPro" id="IPR021255">
    <property type="entry name" value="DUF2807"/>
</dbReference>